<evidence type="ECO:0000256" key="3">
    <source>
        <dbReference type="ARBA" id="ARBA00023186"/>
    </source>
</evidence>
<protein>
    <recommendedName>
        <fullName evidence="4">GrpE protein homolog</fullName>
    </recommendedName>
</protein>
<keyword evidence="6" id="KW-0175">Coiled coil</keyword>
<evidence type="ECO:0000256" key="7">
    <source>
        <dbReference type="SAM" id="MobiDB-lite"/>
    </source>
</evidence>
<dbReference type="PANTHER" id="PTHR21237:SF23">
    <property type="entry name" value="GRPE PROTEIN HOMOLOG, MITOCHONDRIAL"/>
    <property type="match status" value="1"/>
</dbReference>
<dbReference type="OrthoDB" id="201635at2759"/>
<dbReference type="CDD" id="cd00446">
    <property type="entry name" value="GrpE"/>
    <property type="match status" value="1"/>
</dbReference>
<dbReference type="Gene3D" id="2.30.22.10">
    <property type="entry name" value="Head domain of nucleotide exchange factor GrpE"/>
    <property type="match status" value="1"/>
</dbReference>
<reference evidence="8 9" key="1">
    <citation type="journal article" date="2012" name="PLoS Pathog.">
        <title>Diverse lifestyles and strategies of plant pathogenesis encoded in the genomes of eighteen Dothideomycetes fungi.</title>
        <authorList>
            <person name="Ohm R.A."/>
            <person name="Feau N."/>
            <person name="Henrissat B."/>
            <person name="Schoch C.L."/>
            <person name="Horwitz B.A."/>
            <person name="Barry K.W."/>
            <person name="Condon B.J."/>
            <person name="Copeland A.C."/>
            <person name="Dhillon B."/>
            <person name="Glaser F."/>
            <person name="Hesse C.N."/>
            <person name="Kosti I."/>
            <person name="LaButti K."/>
            <person name="Lindquist E.A."/>
            <person name="Lucas S."/>
            <person name="Salamov A.A."/>
            <person name="Bradshaw R.E."/>
            <person name="Ciuffetti L."/>
            <person name="Hamelin R.C."/>
            <person name="Kema G.H.J."/>
            <person name="Lawrence C."/>
            <person name="Scott J.A."/>
            <person name="Spatafora J.W."/>
            <person name="Turgeon B.G."/>
            <person name="de Wit P.J.G.M."/>
            <person name="Zhong S."/>
            <person name="Goodwin S.B."/>
            <person name="Grigoriev I.V."/>
        </authorList>
    </citation>
    <scope>NUCLEOTIDE SEQUENCE [LARGE SCALE GENOMIC DNA]</scope>
    <source>
        <strain evidence="8 9">SO2202</strain>
    </source>
</reference>
<dbReference type="InterPro" id="IPR000740">
    <property type="entry name" value="GrpE"/>
</dbReference>
<feature type="compositionally biased region" description="Basic and acidic residues" evidence="7">
    <location>
        <begin position="54"/>
        <end position="72"/>
    </location>
</feature>
<dbReference type="InterPro" id="IPR013805">
    <property type="entry name" value="GrpE_CC"/>
</dbReference>
<dbReference type="PRINTS" id="PR00773">
    <property type="entry name" value="GRPEPROTEIN"/>
</dbReference>
<organism evidence="8 9">
    <name type="scientific">Sphaerulina musiva (strain SO2202)</name>
    <name type="common">Poplar stem canker fungus</name>
    <name type="synonym">Septoria musiva</name>
    <dbReference type="NCBI Taxonomy" id="692275"/>
    <lineage>
        <taxon>Eukaryota</taxon>
        <taxon>Fungi</taxon>
        <taxon>Dikarya</taxon>
        <taxon>Ascomycota</taxon>
        <taxon>Pezizomycotina</taxon>
        <taxon>Dothideomycetes</taxon>
        <taxon>Dothideomycetidae</taxon>
        <taxon>Mycosphaerellales</taxon>
        <taxon>Mycosphaerellaceae</taxon>
        <taxon>Sphaerulina</taxon>
    </lineage>
</organism>
<evidence type="ECO:0000313" key="9">
    <source>
        <dbReference type="Proteomes" id="UP000016931"/>
    </source>
</evidence>
<dbReference type="GO" id="GO:0030150">
    <property type="term" value="P:protein import into mitochondrial matrix"/>
    <property type="evidence" value="ECO:0007669"/>
    <property type="project" value="EnsemblFungi"/>
</dbReference>
<dbReference type="Proteomes" id="UP000016931">
    <property type="component" value="Unassembled WGS sequence"/>
</dbReference>
<dbReference type="PROSITE" id="PS01071">
    <property type="entry name" value="GRPE"/>
    <property type="match status" value="1"/>
</dbReference>
<dbReference type="FunFam" id="2.30.22.10:FF:000002">
    <property type="entry name" value="GrpE protein homolog"/>
    <property type="match status" value="1"/>
</dbReference>
<comment type="subcellular location">
    <subcellularLocation>
        <location evidence="1 4">Mitochondrion matrix</location>
    </subcellularLocation>
</comment>
<dbReference type="RefSeq" id="XP_016764499.1">
    <property type="nucleotide sequence ID" value="XM_016903173.1"/>
</dbReference>
<dbReference type="OMA" id="PHRHQAI"/>
<feature type="region of interest" description="Disordered" evidence="7">
    <location>
        <begin position="1"/>
        <end position="91"/>
    </location>
</feature>
<dbReference type="GO" id="GO:0042026">
    <property type="term" value="P:protein refolding"/>
    <property type="evidence" value="ECO:0007669"/>
    <property type="project" value="EnsemblFungi"/>
</dbReference>
<dbReference type="EMBL" id="KB456260">
    <property type="protein sequence ID" value="EMF16378.1"/>
    <property type="molecule type" value="Genomic_DNA"/>
</dbReference>
<sequence>MLQQRIARSLQTLARPSQSSRIARTATTTPWRSSYKAPAVASQSIAARRCYSSAKEESDKKQEQILKEEGKGTQDTATEGAAAAAKEENPLQKELEAVKKENLDITDRLKRQIAEYRNLQEQTKREVKAAKDFALQRFAKDLLDSVDNLDRALENVPKDKLTPENQDLVNLHDGLKMTDEILVKTLKRHGMERIDPSVEGEVFNPNLHEATFQAPQPDKKDGTVFFTQQKGFMYNGRVLRAAKVGVVRNS</sequence>
<comment type="function">
    <text evidence="4">Essential component of the PAM complex, a complex required for the translocation of transit peptide-containing proteins from the inner membrane into the mitochondrial matrix in an ATP-dependent manner.</text>
</comment>
<dbReference type="GO" id="GO:0051082">
    <property type="term" value="F:unfolded protein binding"/>
    <property type="evidence" value="ECO:0007669"/>
    <property type="project" value="TreeGrafter"/>
</dbReference>
<keyword evidence="4" id="KW-0496">Mitochondrion</keyword>
<dbReference type="eggNOG" id="KOG3003">
    <property type="taxonomic scope" value="Eukaryota"/>
</dbReference>
<dbReference type="Pfam" id="PF01025">
    <property type="entry name" value="GrpE"/>
    <property type="match status" value="1"/>
</dbReference>
<dbReference type="AlphaFoldDB" id="N1QL83"/>
<keyword evidence="3 4" id="KW-0143">Chaperone</keyword>
<gene>
    <name evidence="8" type="ORF">SEPMUDRAFT_145635</name>
</gene>
<keyword evidence="9" id="KW-1185">Reference proteome</keyword>
<dbReference type="STRING" id="692275.N1QL83"/>
<feature type="compositionally biased region" description="Polar residues" evidence="7">
    <location>
        <begin position="9"/>
        <end position="32"/>
    </location>
</feature>
<evidence type="ECO:0000256" key="6">
    <source>
        <dbReference type="SAM" id="Coils"/>
    </source>
</evidence>
<accession>N1QL83</accession>
<dbReference type="InterPro" id="IPR009012">
    <property type="entry name" value="GrpE_head"/>
</dbReference>
<evidence type="ECO:0000256" key="2">
    <source>
        <dbReference type="ARBA" id="ARBA00009054"/>
    </source>
</evidence>
<dbReference type="HOGENOM" id="CLU_057217_0_0_1"/>
<dbReference type="Gene3D" id="3.90.20.20">
    <property type="match status" value="1"/>
</dbReference>
<dbReference type="SUPFAM" id="SSF58014">
    <property type="entry name" value="Coiled-coil domain of nucleotide exchange factor GrpE"/>
    <property type="match status" value="1"/>
</dbReference>
<evidence type="ECO:0000256" key="5">
    <source>
        <dbReference type="RuleBase" id="RU004478"/>
    </source>
</evidence>
<dbReference type="GeneID" id="27900310"/>
<dbReference type="GO" id="GO:0042803">
    <property type="term" value="F:protein homodimerization activity"/>
    <property type="evidence" value="ECO:0007669"/>
    <property type="project" value="InterPro"/>
</dbReference>
<feature type="coiled-coil region" evidence="6">
    <location>
        <begin position="95"/>
        <end position="126"/>
    </location>
</feature>
<dbReference type="PANTHER" id="PTHR21237">
    <property type="entry name" value="GRPE PROTEIN"/>
    <property type="match status" value="1"/>
</dbReference>
<comment type="similarity">
    <text evidence="2 5">Belongs to the GrpE family.</text>
</comment>
<evidence type="ECO:0000256" key="1">
    <source>
        <dbReference type="ARBA" id="ARBA00004305"/>
    </source>
</evidence>
<dbReference type="GO" id="GO:0051087">
    <property type="term" value="F:protein-folding chaperone binding"/>
    <property type="evidence" value="ECO:0007669"/>
    <property type="project" value="InterPro"/>
</dbReference>
<name>N1QL83_SPHMS</name>
<proteinExistence type="inferred from homology"/>
<dbReference type="GO" id="GO:0001405">
    <property type="term" value="C:PAM complex, Tim23 associated import motor"/>
    <property type="evidence" value="ECO:0007669"/>
    <property type="project" value="EnsemblFungi"/>
</dbReference>
<evidence type="ECO:0000256" key="4">
    <source>
        <dbReference type="RuleBase" id="RU000640"/>
    </source>
</evidence>
<dbReference type="HAMAP" id="MF_01151">
    <property type="entry name" value="GrpE"/>
    <property type="match status" value="1"/>
</dbReference>
<dbReference type="GO" id="GO:0000774">
    <property type="term" value="F:adenyl-nucleotide exchange factor activity"/>
    <property type="evidence" value="ECO:0007669"/>
    <property type="project" value="EnsemblFungi"/>
</dbReference>
<dbReference type="SUPFAM" id="SSF51064">
    <property type="entry name" value="Head domain of nucleotide exchange factor GrpE"/>
    <property type="match status" value="1"/>
</dbReference>
<evidence type="ECO:0000313" key="8">
    <source>
        <dbReference type="EMBL" id="EMF16378.1"/>
    </source>
</evidence>